<gene>
    <name evidence="1" type="ORF">GFL91_17665</name>
</gene>
<protein>
    <submittedName>
        <fullName evidence="1">Uncharacterized protein</fullName>
    </submittedName>
</protein>
<sequence>MLAYGFQLVNGQSREMNIFGVNGSKREISERWSISSTVEPTADGVFVILSCCLRFFRQSGFSFATMGDVTCCVPESNASPRSG</sequence>
<comment type="caution">
    <text evidence="1">The sequence shown here is derived from an EMBL/GenBank/DDBJ whole genome shotgun (WGS) entry which is preliminary data.</text>
</comment>
<name>A0A8I2GRX4_RHILV</name>
<dbReference type="EMBL" id="WIEZ01000009">
    <property type="protein sequence ID" value="NKM46766.1"/>
    <property type="molecule type" value="Genomic_DNA"/>
</dbReference>
<evidence type="ECO:0000313" key="1">
    <source>
        <dbReference type="EMBL" id="NKM46766.1"/>
    </source>
</evidence>
<dbReference type="Proteomes" id="UP000662259">
    <property type="component" value="Unassembled WGS sequence"/>
</dbReference>
<reference evidence="1" key="1">
    <citation type="submission" date="2019-10" db="EMBL/GenBank/DDBJ databases">
        <title>Rhizobium leguminosarum symbiovar viciae collection.</title>
        <authorList>
            <person name="Boivin S."/>
            <person name="Lepetit M."/>
        </authorList>
    </citation>
    <scope>NUCLEOTIDE SEQUENCE</scope>
    <source>
        <strain evidence="1">L143</strain>
    </source>
</reference>
<organism evidence="1 2">
    <name type="scientific">Rhizobium leguminosarum bv. viciae</name>
    <dbReference type="NCBI Taxonomy" id="387"/>
    <lineage>
        <taxon>Bacteria</taxon>
        <taxon>Pseudomonadati</taxon>
        <taxon>Pseudomonadota</taxon>
        <taxon>Alphaproteobacteria</taxon>
        <taxon>Hyphomicrobiales</taxon>
        <taxon>Rhizobiaceae</taxon>
        <taxon>Rhizobium/Agrobacterium group</taxon>
        <taxon>Rhizobium</taxon>
    </lineage>
</organism>
<evidence type="ECO:0000313" key="2">
    <source>
        <dbReference type="Proteomes" id="UP000662259"/>
    </source>
</evidence>
<proteinExistence type="predicted"/>
<dbReference type="AlphaFoldDB" id="A0A8I2GRX4"/>
<accession>A0A8I2GRX4</accession>